<dbReference type="Proteomes" id="UP000509684">
    <property type="component" value="Chromosome"/>
</dbReference>
<organism evidence="3 5">
    <name type="scientific">Candidatus Accumulibacter cognatus</name>
    <dbReference type="NCBI Taxonomy" id="2954383"/>
    <lineage>
        <taxon>Bacteria</taxon>
        <taxon>Pseudomonadati</taxon>
        <taxon>Pseudomonadota</taxon>
        <taxon>Betaproteobacteria</taxon>
        <taxon>Candidatus Accumulibacter</taxon>
    </lineage>
</organism>
<evidence type="ECO:0000313" key="4">
    <source>
        <dbReference type="EMBL" id="QLH50815.1"/>
    </source>
</evidence>
<evidence type="ECO:0000313" key="3">
    <source>
        <dbReference type="EMBL" id="KFB77451.1"/>
    </source>
</evidence>
<sequence>MQTFTANQAKAHFGEFLDLAQREPVRVMRHERVVGVMVSAHDYEAMRAFYADRLQHTLDEAAEAAAAAGLTPAAADALLADES</sequence>
<proteinExistence type="inferred from homology"/>
<accession>A0A080M8Z2</accession>
<comment type="function">
    <text evidence="2">Antitoxin component of a type II toxin-antitoxin (TA) system.</text>
</comment>
<dbReference type="Gene3D" id="3.40.1620.10">
    <property type="entry name" value="YefM-like domain"/>
    <property type="match status" value="1"/>
</dbReference>
<accession>A0A7D5NAR0</accession>
<comment type="similarity">
    <text evidence="1 2">Belongs to the phD/YefM antitoxin family.</text>
</comment>
<dbReference type="Proteomes" id="UP000021315">
    <property type="component" value="Unassembled WGS sequence"/>
</dbReference>
<reference evidence="4 6" key="2">
    <citation type="journal article" date="2019" name="Microbiome">
        <title>Annotated bacterial chromosomes from frame-shift-corrected long-read metagenomic data.</title>
        <authorList>
            <person name="Arumugam K."/>
            <person name="Bagci C."/>
            <person name="Bessarab I."/>
            <person name="Beier S."/>
            <person name="Buchfink B."/>
            <person name="Gorska A."/>
            <person name="Qiu G."/>
            <person name="Huson D.H."/>
            <person name="Williams R.B.H."/>
        </authorList>
    </citation>
    <scope>NUCLEOTIDE SEQUENCE [LARGE SCALE GENOMIC DNA]</scope>
    <source>
        <strain evidence="4">SSA1</strain>
    </source>
</reference>
<dbReference type="NCBIfam" id="TIGR01552">
    <property type="entry name" value="phd_fam"/>
    <property type="match status" value="1"/>
</dbReference>
<name>A0A080M8Z2_9PROT</name>
<evidence type="ECO:0000256" key="1">
    <source>
        <dbReference type="ARBA" id="ARBA00009981"/>
    </source>
</evidence>
<protein>
    <recommendedName>
        <fullName evidence="2">Antitoxin</fullName>
    </recommendedName>
</protein>
<dbReference type="EMBL" id="CP058708">
    <property type="protein sequence ID" value="QLH50815.1"/>
    <property type="molecule type" value="Genomic_DNA"/>
</dbReference>
<dbReference type="InterPro" id="IPR006442">
    <property type="entry name" value="Antitoxin_Phd/YefM"/>
</dbReference>
<evidence type="ECO:0000313" key="6">
    <source>
        <dbReference type="Proteomes" id="UP000509684"/>
    </source>
</evidence>
<dbReference type="Pfam" id="PF02604">
    <property type="entry name" value="PhdYeFM_antitox"/>
    <property type="match status" value="1"/>
</dbReference>
<evidence type="ECO:0000256" key="2">
    <source>
        <dbReference type="RuleBase" id="RU362080"/>
    </source>
</evidence>
<dbReference type="KEGG" id="acog:HWD57_14230"/>
<reference evidence="4" key="3">
    <citation type="submission" date="2020-06" db="EMBL/GenBank/DDBJ databases">
        <authorList>
            <person name="Arumugam K."/>
            <person name="Besarab I."/>
            <person name="Haryono M."/>
            <person name="Bagci C."/>
            <person name="Beier S."/>
            <person name="Buchfink B."/>
            <person name="Gorska A."/>
            <person name="Qiu G."/>
            <person name="Huson D.H."/>
            <person name="Williams R.B."/>
        </authorList>
    </citation>
    <scope>NUCLEOTIDE SEQUENCE</scope>
    <source>
        <strain evidence="4">SSA1</strain>
    </source>
</reference>
<dbReference type="InterPro" id="IPR036165">
    <property type="entry name" value="YefM-like_sf"/>
</dbReference>
<keyword evidence="5" id="KW-1185">Reference proteome</keyword>
<dbReference type="RefSeq" id="WP_034947028.1">
    <property type="nucleotide sequence ID" value="NZ_JDST02000026.1"/>
</dbReference>
<evidence type="ECO:0000313" key="5">
    <source>
        <dbReference type="Proteomes" id="UP000021315"/>
    </source>
</evidence>
<gene>
    <name evidence="3" type="ORF">AW06_001446</name>
    <name evidence="4" type="ORF">HWD57_14230</name>
</gene>
<reference evidence="3 5" key="1">
    <citation type="submission" date="2014-02" db="EMBL/GenBank/DDBJ databases">
        <title>Expanding our view of genomic diversity in Candidatus Accumulibacter clades.</title>
        <authorList>
            <person name="Skennerton C.T."/>
            <person name="Barr J.J."/>
            <person name="Slater F.R."/>
            <person name="Bond P.L."/>
            <person name="Tyson G.W."/>
        </authorList>
    </citation>
    <scope>NUCLEOTIDE SEQUENCE [LARGE SCALE GENOMIC DNA]</scope>
    <source>
        <strain evidence="5">SK-02</strain>
    </source>
</reference>
<dbReference type="SUPFAM" id="SSF143120">
    <property type="entry name" value="YefM-like"/>
    <property type="match status" value="1"/>
</dbReference>
<dbReference type="EMBL" id="JDST02000026">
    <property type="protein sequence ID" value="KFB77451.1"/>
    <property type="molecule type" value="Genomic_DNA"/>
</dbReference>
<dbReference type="STRING" id="1453999.AW06_001446"/>
<dbReference type="AlphaFoldDB" id="A0A080M8Z2"/>